<name>A0A8J5JVA3_HOMAM</name>
<reference evidence="1" key="1">
    <citation type="journal article" date="2021" name="Sci. Adv.">
        <title>The American lobster genome reveals insights on longevity, neural, and immune adaptations.</title>
        <authorList>
            <person name="Polinski J.M."/>
            <person name="Zimin A.V."/>
            <person name="Clark K.F."/>
            <person name="Kohn A.B."/>
            <person name="Sadowski N."/>
            <person name="Timp W."/>
            <person name="Ptitsyn A."/>
            <person name="Khanna P."/>
            <person name="Romanova D.Y."/>
            <person name="Williams P."/>
            <person name="Greenwood S.J."/>
            <person name="Moroz L.L."/>
            <person name="Walt D.R."/>
            <person name="Bodnar A.G."/>
        </authorList>
    </citation>
    <scope>NUCLEOTIDE SEQUENCE</scope>
    <source>
        <strain evidence="1">GMGI-L3</strain>
    </source>
</reference>
<dbReference type="EMBL" id="JAHLQT010024959">
    <property type="protein sequence ID" value="KAG7164776.1"/>
    <property type="molecule type" value="Genomic_DNA"/>
</dbReference>
<comment type="caution">
    <text evidence="1">The sequence shown here is derived from an EMBL/GenBank/DDBJ whole genome shotgun (WGS) entry which is preliminary data.</text>
</comment>
<dbReference type="AlphaFoldDB" id="A0A8J5JVA3"/>
<evidence type="ECO:0000313" key="2">
    <source>
        <dbReference type="Proteomes" id="UP000747542"/>
    </source>
</evidence>
<dbReference type="Proteomes" id="UP000747542">
    <property type="component" value="Unassembled WGS sequence"/>
</dbReference>
<proteinExistence type="predicted"/>
<organism evidence="1 2">
    <name type="scientific">Homarus americanus</name>
    <name type="common">American lobster</name>
    <dbReference type="NCBI Taxonomy" id="6706"/>
    <lineage>
        <taxon>Eukaryota</taxon>
        <taxon>Metazoa</taxon>
        <taxon>Ecdysozoa</taxon>
        <taxon>Arthropoda</taxon>
        <taxon>Crustacea</taxon>
        <taxon>Multicrustacea</taxon>
        <taxon>Malacostraca</taxon>
        <taxon>Eumalacostraca</taxon>
        <taxon>Eucarida</taxon>
        <taxon>Decapoda</taxon>
        <taxon>Pleocyemata</taxon>
        <taxon>Astacidea</taxon>
        <taxon>Nephropoidea</taxon>
        <taxon>Nephropidae</taxon>
        <taxon>Homarus</taxon>
    </lineage>
</organism>
<keyword evidence="2" id="KW-1185">Reference proteome</keyword>
<accession>A0A8J5JVA3</accession>
<sequence length="227" mass="25012">MEVPRDTSNKRPIGKVFIPATAIGTDLSKVLSCPITPVPASLAYLKGLINKTGKTAVQKKLETKVNSQLPFTVDVCVTDAMFLIRSLVDLPAANGGVAGVLLSKLCAHARCVDFVCDTCTSPSIKDNERHMLGAIEVNIVTADPEQKRLKNVNQALSFGLFKISLYKLLAAGWEQDTYKEMIDGHEIYLALEEVCYKFEVKRGSVFRQIVPELGRQHEEADSRLICM</sequence>
<protein>
    <submittedName>
        <fullName evidence="1">Uncharacterized protein</fullName>
    </submittedName>
</protein>
<evidence type="ECO:0000313" key="1">
    <source>
        <dbReference type="EMBL" id="KAG7164776.1"/>
    </source>
</evidence>
<gene>
    <name evidence="1" type="ORF">Hamer_G005196</name>
</gene>